<feature type="domain" description="HAMP" evidence="16">
    <location>
        <begin position="185"/>
        <end position="237"/>
    </location>
</feature>
<keyword evidence="11 14" id="KW-1133">Transmembrane helix</keyword>
<keyword evidence="7 14" id="KW-0812">Transmembrane</keyword>
<dbReference type="InterPro" id="IPR036890">
    <property type="entry name" value="HATPase_C_sf"/>
</dbReference>
<dbReference type="EMBL" id="FNED01000016">
    <property type="protein sequence ID" value="SDJ36563.1"/>
    <property type="molecule type" value="Genomic_DNA"/>
</dbReference>
<feature type="transmembrane region" description="Helical" evidence="14">
    <location>
        <begin position="6"/>
        <end position="29"/>
    </location>
</feature>
<keyword evidence="6" id="KW-0808">Transferase</keyword>
<dbReference type="Pfam" id="PF00512">
    <property type="entry name" value="HisKA"/>
    <property type="match status" value="1"/>
</dbReference>
<dbReference type="InterPro" id="IPR004358">
    <property type="entry name" value="Sig_transdc_His_kin-like_C"/>
</dbReference>
<dbReference type="SUPFAM" id="SSF158472">
    <property type="entry name" value="HAMP domain-like"/>
    <property type="match status" value="1"/>
</dbReference>
<dbReference type="Pfam" id="PF02518">
    <property type="entry name" value="HATPase_c"/>
    <property type="match status" value="1"/>
</dbReference>
<dbReference type="Gene3D" id="1.10.287.130">
    <property type="match status" value="1"/>
</dbReference>
<dbReference type="PROSITE" id="PS50109">
    <property type="entry name" value="HIS_KIN"/>
    <property type="match status" value="1"/>
</dbReference>
<dbReference type="OrthoDB" id="9786919at2"/>
<gene>
    <name evidence="17" type="ORF">AF333_21570</name>
    <name evidence="18" type="ORF">SAMN04487909_11688</name>
</gene>
<dbReference type="InterPro" id="IPR003594">
    <property type="entry name" value="HATPase_dom"/>
</dbReference>
<dbReference type="InterPro" id="IPR003660">
    <property type="entry name" value="HAMP_dom"/>
</dbReference>
<dbReference type="SUPFAM" id="SSF55874">
    <property type="entry name" value="ATPase domain of HSP90 chaperone/DNA topoisomerase II/histidine kinase"/>
    <property type="match status" value="1"/>
</dbReference>
<evidence type="ECO:0000256" key="6">
    <source>
        <dbReference type="ARBA" id="ARBA00022679"/>
    </source>
</evidence>
<dbReference type="InterPro" id="IPR003661">
    <property type="entry name" value="HisK_dim/P_dom"/>
</dbReference>
<keyword evidence="5" id="KW-0597">Phosphoprotein</keyword>
<evidence type="ECO:0000256" key="1">
    <source>
        <dbReference type="ARBA" id="ARBA00000085"/>
    </source>
</evidence>
<proteinExistence type="predicted"/>
<keyword evidence="10" id="KW-0067">ATP-binding</keyword>
<dbReference type="PATRIC" id="fig|47500.8.peg.960"/>
<comment type="subcellular location">
    <subcellularLocation>
        <location evidence="2">Cell membrane</location>
        <topology evidence="2">Multi-pass membrane protein</topology>
    </subcellularLocation>
</comment>
<dbReference type="SMART" id="SM00388">
    <property type="entry name" value="HisKA"/>
    <property type="match status" value="1"/>
</dbReference>
<evidence type="ECO:0000313" key="20">
    <source>
        <dbReference type="Proteomes" id="UP000182836"/>
    </source>
</evidence>
<dbReference type="CDD" id="cd00082">
    <property type="entry name" value="HisKA"/>
    <property type="match status" value="1"/>
</dbReference>
<protein>
    <recommendedName>
        <fullName evidence="3">histidine kinase</fullName>
        <ecNumber evidence="3">2.7.13.3</ecNumber>
    </recommendedName>
</protein>
<dbReference type="SMART" id="SM00304">
    <property type="entry name" value="HAMP"/>
    <property type="match status" value="1"/>
</dbReference>
<sequence>MKFRTFIATFTLFLIVFFSSLFFISVFIFNNQMNIIKERGINEHYFISSSFGKDLMAIVDRGGNLDDALEQLFNFYTEYYQKQGVFLELLSQGKIVYSNLPERSSELTSYSIESGIRKAAFHHIDDRVYFKIVGELPGTDNRFSIQYLHDISDNLKTWQKTQRILLLVGIIFTIILAASLQLILSRVFEPLDMVSTASRKIANGQYDDRIIVSGRNELAEMAGSFNNMAEEIQRRITQLAEASEQKQQFVDNLAHEIRTPLTSVYGFAEYIQKATISDEEKIFAASYIMSESQYMLNISNRLLELATLRNQLIKMKVVDVNSLFEHSQKSLAAKLAENQISLKWKIDIDSLYGDKDLLQSLLVNFTDNAIKACNPGGVIVWNAYIENGCRVLSVQDNGWGIPQNEINKLTEPFYRVDKSRNRAKGGVGLGLSICEQIAHCHNAVLSIESLPKVGTTVKLTFTSS</sequence>
<evidence type="ECO:0000256" key="13">
    <source>
        <dbReference type="ARBA" id="ARBA00023136"/>
    </source>
</evidence>
<dbReference type="GeneID" id="42307728"/>
<dbReference type="PANTHER" id="PTHR45528:SF1">
    <property type="entry name" value="SENSOR HISTIDINE KINASE CPXA"/>
    <property type="match status" value="1"/>
</dbReference>
<evidence type="ECO:0000259" key="15">
    <source>
        <dbReference type="PROSITE" id="PS50109"/>
    </source>
</evidence>
<evidence type="ECO:0000256" key="14">
    <source>
        <dbReference type="SAM" id="Phobius"/>
    </source>
</evidence>
<evidence type="ECO:0000256" key="5">
    <source>
        <dbReference type="ARBA" id="ARBA00022553"/>
    </source>
</evidence>
<dbReference type="GO" id="GO:0005886">
    <property type="term" value="C:plasma membrane"/>
    <property type="evidence" value="ECO:0007669"/>
    <property type="project" value="UniProtKB-SubCell"/>
</dbReference>
<accession>A0A0D1W6P1</accession>
<evidence type="ECO:0000256" key="2">
    <source>
        <dbReference type="ARBA" id="ARBA00004651"/>
    </source>
</evidence>
<keyword evidence="19" id="KW-1185">Reference proteome</keyword>
<keyword evidence="12" id="KW-0902">Two-component regulatory system</keyword>
<evidence type="ECO:0000256" key="10">
    <source>
        <dbReference type="ARBA" id="ARBA00022840"/>
    </source>
</evidence>
<evidence type="ECO:0000256" key="4">
    <source>
        <dbReference type="ARBA" id="ARBA00022475"/>
    </source>
</evidence>
<evidence type="ECO:0000256" key="9">
    <source>
        <dbReference type="ARBA" id="ARBA00022777"/>
    </source>
</evidence>
<dbReference type="Pfam" id="PF00672">
    <property type="entry name" value="HAMP"/>
    <property type="match status" value="1"/>
</dbReference>
<evidence type="ECO:0000256" key="11">
    <source>
        <dbReference type="ARBA" id="ARBA00022989"/>
    </source>
</evidence>
<dbReference type="SUPFAM" id="SSF47384">
    <property type="entry name" value="Homodimeric domain of signal transducing histidine kinase"/>
    <property type="match status" value="1"/>
</dbReference>
<dbReference type="PROSITE" id="PS50885">
    <property type="entry name" value="HAMP"/>
    <property type="match status" value="1"/>
</dbReference>
<dbReference type="PANTHER" id="PTHR45528">
    <property type="entry name" value="SENSOR HISTIDINE KINASE CPXA"/>
    <property type="match status" value="1"/>
</dbReference>
<dbReference type="CDD" id="cd00075">
    <property type="entry name" value="HATPase"/>
    <property type="match status" value="1"/>
</dbReference>
<keyword evidence="9 18" id="KW-0418">Kinase</keyword>
<dbReference type="PRINTS" id="PR00344">
    <property type="entry name" value="BCTRLSENSOR"/>
</dbReference>
<dbReference type="EC" id="2.7.13.3" evidence="3"/>
<evidence type="ECO:0000259" key="16">
    <source>
        <dbReference type="PROSITE" id="PS50885"/>
    </source>
</evidence>
<feature type="transmembrane region" description="Helical" evidence="14">
    <location>
        <begin position="164"/>
        <end position="184"/>
    </location>
</feature>
<dbReference type="Gene3D" id="3.30.565.10">
    <property type="entry name" value="Histidine kinase-like ATPase, C-terminal domain"/>
    <property type="match status" value="1"/>
</dbReference>
<reference evidence="17 19" key="1">
    <citation type="submission" date="2015-07" db="EMBL/GenBank/DDBJ databases">
        <title>Fjat-14205 dsm 2895.</title>
        <authorList>
            <person name="Liu B."/>
            <person name="Wang J."/>
            <person name="Zhu Y."/>
            <person name="Liu G."/>
            <person name="Chen Q."/>
            <person name="Chen Z."/>
            <person name="Lan J."/>
            <person name="Che J."/>
            <person name="Ge C."/>
            <person name="Shi H."/>
            <person name="Pan Z."/>
            <person name="Liu X."/>
        </authorList>
    </citation>
    <scope>NUCLEOTIDE SEQUENCE [LARGE SCALE GENOMIC DNA]</scope>
    <source>
        <strain evidence="17 19">DSM 2895</strain>
    </source>
</reference>
<dbReference type="Gene3D" id="6.10.340.10">
    <property type="match status" value="1"/>
</dbReference>
<feature type="domain" description="Histidine kinase" evidence="15">
    <location>
        <begin position="252"/>
        <end position="464"/>
    </location>
</feature>
<dbReference type="InterPro" id="IPR036097">
    <property type="entry name" value="HisK_dim/P_sf"/>
</dbReference>
<dbReference type="Proteomes" id="UP000037269">
    <property type="component" value="Unassembled WGS sequence"/>
</dbReference>
<dbReference type="EMBL" id="LGUG01000004">
    <property type="protein sequence ID" value="KON97645.1"/>
    <property type="molecule type" value="Genomic_DNA"/>
</dbReference>
<comment type="catalytic activity">
    <reaction evidence="1">
        <text>ATP + protein L-histidine = ADP + protein N-phospho-L-histidine.</text>
        <dbReference type="EC" id="2.7.13.3"/>
    </reaction>
</comment>
<dbReference type="CDD" id="cd06225">
    <property type="entry name" value="HAMP"/>
    <property type="match status" value="1"/>
</dbReference>
<evidence type="ECO:0000313" key="18">
    <source>
        <dbReference type="EMBL" id="SDJ36563.1"/>
    </source>
</evidence>
<evidence type="ECO:0000256" key="12">
    <source>
        <dbReference type="ARBA" id="ARBA00023012"/>
    </source>
</evidence>
<reference evidence="18 20" key="2">
    <citation type="submission" date="2016-10" db="EMBL/GenBank/DDBJ databases">
        <authorList>
            <person name="de Groot N.N."/>
        </authorList>
    </citation>
    <scope>NUCLEOTIDE SEQUENCE [LARGE SCALE GENOMIC DNA]</scope>
    <source>
        <strain evidence="18 20">DSM 2895</strain>
    </source>
</reference>
<dbReference type="Proteomes" id="UP000182836">
    <property type="component" value="Unassembled WGS sequence"/>
</dbReference>
<keyword evidence="13 14" id="KW-0472">Membrane</keyword>
<dbReference type="InterPro" id="IPR005467">
    <property type="entry name" value="His_kinase_dom"/>
</dbReference>
<name>A0A0D1W6P1_ANEMI</name>
<dbReference type="SMART" id="SM00387">
    <property type="entry name" value="HATPase_c"/>
    <property type="match status" value="1"/>
</dbReference>
<dbReference type="GO" id="GO:0005524">
    <property type="term" value="F:ATP binding"/>
    <property type="evidence" value="ECO:0007669"/>
    <property type="project" value="UniProtKB-KW"/>
</dbReference>
<keyword evidence="4" id="KW-1003">Cell membrane</keyword>
<evidence type="ECO:0000256" key="8">
    <source>
        <dbReference type="ARBA" id="ARBA00022741"/>
    </source>
</evidence>
<dbReference type="RefSeq" id="WP_043066818.1">
    <property type="nucleotide sequence ID" value="NZ_BJOA01000209.1"/>
</dbReference>
<dbReference type="InterPro" id="IPR050398">
    <property type="entry name" value="HssS/ArlS-like"/>
</dbReference>
<keyword evidence="8" id="KW-0547">Nucleotide-binding</keyword>
<dbReference type="STRING" id="47500.AF333_21570"/>
<organism evidence="17 19">
    <name type="scientific">Aneurinibacillus migulanus</name>
    <name type="common">Bacillus migulanus</name>
    <dbReference type="NCBI Taxonomy" id="47500"/>
    <lineage>
        <taxon>Bacteria</taxon>
        <taxon>Bacillati</taxon>
        <taxon>Bacillota</taxon>
        <taxon>Bacilli</taxon>
        <taxon>Bacillales</taxon>
        <taxon>Paenibacillaceae</taxon>
        <taxon>Aneurinibacillus group</taxon>
        <taxon>Aneurinibacillus</taxon>
    </lineage>
</organism>
<evidence type="ECO:0000313" key="19">
    <source>
        <dbReference type="Proteomes" id="UP000037269"/>
    </source>
</evidence>
<evidence type="ECO:0000256" key="7">
    <source>
        <dbReference type="ARBA" id="ARBA00022692"/>
    </source>
</evidence>
<dbReference type="GO" id="GO:0000155">
    <property type="term" value="F:phosphorelay sensor kinase activity"/>
    <property type="evidence" value="ECO:0007669"/>
    <property type="project" value="InterPro"/>
</dbReference>
<evidence type="ECO:0000313" key="17">
    <source>
        <dbReference type="EMBL" id="KON97645.1"/>
    </source>
</evidence>
<evidence type="ECO:0000256" key="3">
    <source>
        <dbReference type="ARBA" id="ARBA00012438"/>
    </source>
</evidence>
<dbReference type="AlphaFoldDB" id="A0A0D1W6P1"/>